<comment type="caution">
    <text evidence="2">The sequence shown here is derived from an EMBL/GenBank/DDBJ whole genome shotgun (WGS) entry which is preliminary data.</text>
</comment>
<protein>
    <submittedName>
        <fullName evidence="2">Helix-turn-helix domain-containing protein</fullName>
    </submittedName>
</protein>
<dbReference type="InterPro" id="IPR042070">
    <property type="entry name" value="PucR_C-HTH_sf"/>
</dbReference>
<dbReference type="SUPFAM" id="SSF46689">
    <property type="entry name" value="Homeodomain-like"/>
    <property type="match status" value="1"/>
</dbReference>
<evidence type="ECO:0000259" key="1">
    <source>
        <dbReference type="Pfam" id="PF13556"/>
    </source>
</evidence>
<evidence type="ECO:0000313" key="3">
    <source>
        <dbReference type="Proteomes" id="UP001589691"/>
    </source>
</evidence>
<dbReference type="PANTHER" id="PTHR33744:SF15">
    <property type="entry name" value="CARBOHYDRATE DIACID REGULATOR"/>
    <property type="match status" value="1"/>
</dbReference>
<keyword evidence="3" id="KW-1185">Reference proteome</keyword>
<dbReference type="Gene3D" id="1.10.10.2840">
    <property type="entry name" value="PucR C-terminal helix-turn-helix domain"/>
    <property type="match status" value="1"/>
</dbReference>
<organism evidence="2 3">
    <name type="scientific">Lactiplantibacillus modestisalitolerans</name>
    <dbReference type="NCBI Taxonomy" id="1457219"/>
    <lineage>
        <taxon>Bacteria</taxon>
        <taxon>Bacillati</taxon>
        <taxon>Bacillota</taxon>
        <taxon>Bacilli</taxon>
        <taxon>Lactobacillales</taxon>
        <taxon>Lactobacillaceae</taxon>
        <taxon>Lactiplantibacillus</taxon>
    </lineage>
</organism>
<dbReference type="RefSeq" id="WP_137642444.1">
    <property type="nucleotide sequence ID" value="NZ_BJEA01000008.1"/>
</dbReference>
<name>A0ABV5WSW2_9LACO</name>
<accession>A0ABV5WSW2</accession>
<dbReference type="InterPro" id="IPR025736">
    <property type="entry name" value="PucR_C-HTH_dom"/>
</dbReference>
<gene>
    <name evidence="2" type="ORF">ACFFLI_04155</name>
</gene>
<dbReference type="Proteomes" id="UP001589691">
    <property type="component" value="Unassembled WGS sequence"/>
</dbReference>
<dbReference type="InterPro" id="IPR051448">
    <property type="entry name" value="CdaR-like_regulators"/>
</dbReference>
<sequence length="288" mass="31458">MDIQALLQWYPQARLTSSPVTAEHVRNVPLPNGQFLCVAEADLSPRERALLATIATAPPSPHPVDQWSAFLTGTTASAPVTAAKHFQVIHFHVRFSDPSQSKAQWRGALADLVDDVLHGAFTSSSRGYLLLQQPISAAASNDLGGLLALLDDDFSATTHLLIGAHYDNLKQLAQGFAFETQLFTTIPPQAVTRMTTALIPELVATQAARLAPLADACLRDGATQQLIHALYHTQGNVRQAACDLFVHRNTLLYRIDKFERASGYNLKQMDDLVYCYLLTLACPAEKIS</sequence>
<dbReference type="Pfam" id="PF13556">
    <property type="entry name" value="HTH_30"/>
    <property type="match status" value="1"/>
</dbReference>
<proteinExistence type="predicted"/>
<feature type="domain" description="PucR C-terminal helix-turn-helix" evidence="1">
    <location>
        <begin position="227"/>
        <end position="277"/>
    </location>
</feature>
<dbReference type="EMBL" id="JBHLZY010000009">
    <property type="protein sequence ID" value="MFB9769068.1"/>
    <property type="molecule type" value="Genomic_DNA"/>
</dbReference>
<evidence type="ECO:0000313" key="2">
    <source>
        <dbReference type="EMBL" id="MFB9769068.1"/>
    </source>
</evidence>
<reference evidence="2 3" key="1">
    <citation type="submission" date="2024-09" db="EMBL/GenBank/DDBJ databases">
        <authorList>
            <person name="Sun Q."/>
            <person name="Mori K."/>
        </authorList>
    </citation>
    <scope>NUCLEOTIDE SEQUENCE [LARGE SCALE GENOMIC DNA]</scope>
    <source>
        <strain evidence="2 3">TBRC 4576</strain>
    </source>
</reference>
<dbReference type="InterPro" id="IPR009057">
    <property type="entry name" value="Homeodomain-like_sf"/>
</dbReference>
<dbReference type="PANTHER" id="PTHR33744">
    <property type="entry name" value="CARBOHYDRATE DIACID REGULATOR"/>
    <property type="match status" value="1"/>
</dbReference>